<keyword evidence="2 6" id="KW-0547">Nucleotide-binding</keyword>
<dbReference type="EC" id="3.6.5.5" evidence="1"/>
<feature type="domain" description="GED" evidence="8">
    <location>
        <begin position="992"/>
        <end position="1088"/>
    </location>
</feature>
<dbReference type="Pfam" id="PF00350">
    <property type="entry name" value="Dynamin_N"/>
    <property type="match status" value="1"/>
</dbReference>
<protein>
    <recommendedName>
        <fullName evidence="1">dynamin GTPase</fullName>
        <ecNumber evidence="1">3.6.5.5</ecNumber>
    </recommendedName>
</protein>
<dbReference type="PROSITE" id="PS51388">
    <property type="entry name" value="GED"/>
    <property type="match status" value="1"/>
</dbReference>
<evidence type="ECO:0000256" key="7">
    <source>
        <dbReference type="SAM" id="MobiDB-lite"/>
    </source>
</evidence>
<evidence type="ECO:0000256" key="4">
    <source>
        <dbReference type="ARBA" id="ARBA00023134"/>
    </source>
</evidence>
<dbReference type="SMART" id="SM00053">
    <property type="entry name" value="DYNc"/>
    <property type="match status" value="1"/>
</dbReference>
<keyword evidence="11" id="KW-1185">Reference proteome</keyword>
<dbReference type="InterPro" id="IPR001401">
    <property type="entry name" value="Dynamin_GTPase"/>
</dbReference>
<dbReference type="SUPFAM" id="SSF52540">
    <property type="entry name" value="P-loop containing nucleoside triphosphate hydrolases"/>
    <property type="match status" value="1"/>
</dbReference>
<evidence type="ECO:0000259" key="8">
    <source>
        <dbReference type="PROSITE" id="PS51388"/>
    </source>
</evidence>
<dbReference type="PANTHER" id="PTHR11566">
    <property type="entry name" value="DYNAMIN"/>
    <property type="match status" value="1"/>
</dbReference>
<keyword evidence="4 6" id="KW-0342">GTP-binding</keyword>
<comment type="catalytic activity">
    <reaction evidence="5">
        <text>GTP + H2O = GDP + phosphate + H(+)</text>
        <dbReference type="Rhea" id="RHEA:19669"/>
        <dbReference type="ChEBI" id="CHEBI:15377"/>
        <dbReference type="ChEBI" id="CHEBI:15378"/>
        <dbReference type="ChEBI" id="CHEBI:37565"/>
        <dbReference type="ChEBI" id="CHEBI:43474"/>
        <dbReference type="ChEBI" id="CHEBI:58189"/>
        <dbReference type="EC" id="3.6.5.5"/>
    </reaction>
</comment>
<evidence type="ECO:0000256" key="6">
    <source>
        <dbReference type="RuleBase" id="RU003932"/>
    </source>
</evidence>
<keyword evidence="3" id="KW-0378">Hydrolase</keyword>
<reference evidence="10 11" key="1">
    <citation type="journal article" date="2018" name="MBio">
        <title>Comparative Genomics Reveals the Core Gene Toolbox for the Fungus-Insect Symbiosis.</title>
        <authorList>
            <person name="Wang Y."/>
            <person name="Stata M."/>
            <person name="Wang W."/>
            <person name="Stajich J.E."/>
            <person name="White M.M."/>
            <person name="Moncalvo J.M."/>
        </authorList>
    </citation>
    <scope>NUCLEOTIDE SEQUENCE [LARGE SCALE GENOMIC DNA]</scope>
    <source>
        <strain evidence="10 11">AUS-126-30</strain>
    </source>
</reference>
<dbReference type="GO" id="GO:0031623">
    <property type="term" value="P:receptor internalization"/>
    <property type="evidence" value="ECO:0007669"/>
    <property type="project" value="TreeGrafter"/>
</dbReference>
<dbReference type="GO" id="GO:0005525">
    <property type="term" value="F:GTP binding"/>
    <property type="evidence" value="ECO:0007669"/>
    <property type="project" value="UniProtKB-KW"/>
</dbReference>
<dbReference type="InterPro" id="IPR020850">
    <property type="entry name" value="GED_dom"/>
</dbReference>
<dbReference type="PROSITE" id="PS00410">
    <property type="entry name" value="G_DYNAMIN_1"/>
    <property type="match status" value="1"/>
</dbReference>
<dbReference type="Proteomes" id="UP000245591">
    <property type="component" value="Unassembled WGS sequence"/>
</dbReference>
<dbReference type="GO" id="GO:0008017">
    <property type="term" value="F:microtubule binding"/>
    <property type="evidence" value="ECO:0007669"/>
    <property type="project" value="TreeGrafter"/>
</dbReference>
<evidence type="ECO:0000256" key="3">
    <source>
        <dbReference type="ARBA" id="ARBA00022801"/>
    </source>
</evidence>
<dbReference type="InterPro" id="IPR030381">
    <property type="entry name" value="G_DYNAMIN_dom"/>
</dbReference>
<dbReference type="PANTHER" id="PTHR11566:SF212">
    <property type="entry name" value="DYNAMIN"/>
    <property type="match status" value="1"/>
</dbReference>
<dbReference type="EMBL" id="MBFU01000323">
    <property type="protein sequence ID" value="PWA00621.1"/>
    <property type="molecule type" value="Genomic_DNA"/>
</dbReference>
<feature type="domain" description="Dynamin-type G" evidence="9">
    <location>
        <begin position="307"/>
        <end position="575"/>
    </location>
</feature>
<dbReference type="CDD" id="cd08771">
    <property type="entry name" value="DLP_1"/>
    <property type="match status" value="1"/>
</dbReference>
<dbReference type="PROSITE" id="PS51718">
    <property type="entry name" value="G_DYNAMIN_2"/>
    <property type="match status" value="1"/>
</dbReference>
<dbReference type="InterPro" id="IPR022812">
    <property type="entry name" value="Dynamin"/>
</dbReference>
<dbReference type="Pfam" id="PF01031">
    <property type="entry name" value="Dynamin_M"/>
    <property type="match status" value="1"/>
</dbReference>
<evidence type="ECO:0000256" key="1">
    <source>
        <dbReference type="ARBA" id="ARBA00011980"/>
    </source>
</evidence>
<proteinExistence type="inferred from homology"/>
<dbReference type="PRINTS" id="PR00195">
    <property type="entry name" value="DYNAMIN"/>
</dbReference>
<feature type="region of interest" description="Disordered" evidence="7">
    <location>
        <begin position="199"/>
        <end position="234"/>
    </location>
</feature>
<dbReference type="InterPro" id="IPR045063">
    <property type="entry name" value="Dynamin_N"/>
</dbReference>
<dbReference type="InterPro" id="IPR019762">
    <property type="entry name" value="Dynamin_GTPase_CS"/>
</dbReference>
<dbReference type="GO" id="GO:0005886">
    <property type="term" value="C:plasma membrane"/>
    <property type="evidence" value="ECO:0007669"/>
    <property type="project" value="TreeGrafter"/>
</dbReference>
<dbReference type="InterPro" id="IPR027417">
    <property type="entry name" value="P-loop_NTPase"/>
</dbReference>
<evidence type="ECO:0000256" key="2">
    <source>
        <dbReference type="ARBA" id="ARBA00022741"/>
    </source>
</evidence>
<gene>
    <name evidence="10" type="ORF">BB558_003325</name>
</gene>
<dbReference type="GO" id="GO:0003924">
    <property type="term" value="F:GTPase activity"/>
    <property type="evidence" value="ECO:0007669"/>
    <property type="project" value="InterPro"/>
</dbReference>
<evidence type="ECO:0000313" key="10">
    <source>
        <dbReference type="EMBL" id="PWA00621.1"/>
    </source>
</evidence>
<comment type="similarity">
    <text evidence="6">Belongs to the TRAFAC class dynamin-like GTPase superfamily. Dynamin/Fzo/YdjA family.</text>
</comment>
<dbReference type="GO" id="GO:0005737">
    <property type="term" value="C:cytoplasm"/>
    <property type="evidence" value="ECO:0007669"/>
    <property type="project" value="TreeGrafter"/>
</dbReference>
<dbReference type="Gene3D" id="3.40.50.300">
    <property type="entry name" value="P-loop containing nucleotide triphosphate hydrolases"/>
    <property type="match status" value="1"/>
</dbReference>
<dbReference type="GO" id="GO:0005874">
    <property type="term" value="C:microtubule"/>
    <property type="evidence" value="ECO:0007669"/>
    <property type="project" value="TreeGrafter"/>
</dbReference>
<accession>A0A2U1J6C6</accession>
<name>A0A2U1J6C6_SMIAN</name>
<dbReference type="InterPro" id="IPR000375">
    <property type="entry name" value="Dynamin_stalk"/>
</dbReference>
<comment type="caution">
    <text evidence="10">The sequence shown here is derived from an EMBL/GenBank/DDBJ whole genome shotgun (WGS) entry which is preliminary data.</text>
</comment>
<feature type="compositionally biased region" description="Low complexity" evidence="7">
    <location>
        <begin position="217"/>
        <end position="234"/>
    </location>
</feature>
<dbReference type="AlphaFoldDB" id="A0A2U1J6C6"/>
<organism evidence="10 11">
    <name type="scientific">Smittium angustum</name>
    <dbReference type="NCBI Taxonomy" id="133377"/>
    <lineage>
        <taxon>Eukaryota</taxon>
        <taxon>Fungi</taxon>
        <taxon>Fungi incertae sedis</taxon>
        <taxon>Zoopagomycota</taxon>
        <taxon>Kickxellomycotina</taxon>
        <taxon>Harpellomycetes</taxon>
        <taxon>Harpellales</taxon>
        <taxon>Legeriomycetaceae</taxon>
        <taxon>Smittium</taxon>
    </lineage>
</organism>
<evidence type="ECO:0000259" key="9">
    <source>
        <dbReference type="PROSITE" id="PS51718"/>
    </source>
</evidence>
<evidence type="ECO:0000313" key="11">
    <source>
        <dbReference type="Proteomes" id="UP000245591"/>
    </source>
</evidence>
<sequence>MFLSGQLSKAIRKLRIDEISTIRSTQTVARNTNGITNTNMNNAAFGIKGKYSSLSPLKHTRRSFRTLSTSTNVSASSQNVVGRSSRPTMFAYRGTGSGKRFIAEMSVREYSEKKIGIANIAKNVSKGVLLRSIGMAFRFSRHSARLVTSMFTFSIAMLGYFEYKMQQIYKPGWISDKFDSFKNTIGEIRDKSWFGFSPFSRKSGNNDGSDKNDKKNTNGNNSGNEDPQGSGDNSLLLAASAAGVGLSNSSESGTFDGYEDMQDDVLEIPNNPQDGNVLMDLTKRLLEIQTLLKSIEQSDSGTSKSISMQLPSIVVIGSQSSGKSSVLEAIVGQEFLPKGNNMVTRRPIELTLIHEPGLETPYGEFPALGLNKMKDFKAIQRTLVDLNNSVPDSECVSDRPIELRIHANNIPDLRLVDLPGYIQITNRKQPEMLKHRIRMLCEKYLVEPNIILAVCAADVDLANSEALLESRRIDPLGMRTIGIITKVDTVEPREAVRMLSQSDYPLHLGYVGVICKPVKHKSDHNLEKNTEVVLSEARYFQKNLEFRRPDISVGVGFLRKKLVNVLEESMSRSLSGLVDAVQADLEETKYEIKVQYNDERITAESYMTECIDIIKQRVKQFKQNFGKTQVRSEIQKYMDSRIISICEELYWNDPRAYQMGEHVLGGSSRGWLSETLSNVTHAVSVIATAIESALTEIDKANVGSTVSPSNNGDNGYQYNNSAKKRRAIKKKNDDEFSELGRVPNNRNEQKDVWSTENDIYWDHKLDRAASMLVKSGIGRNTTKLVVDLIMDRIYEIVDTPPFSYHPDARNRVVKMASEILRSKYMSTVEQVENTIKPFKYEIEYESRDWDAARASSIELLDREIEMCKKEIKKEKSKVSKRQLNESMKLVKQAVDSGVKFNNVLTEIISRQETPRRQEFDNVDNLQENDVGKSENNNVVGKNSAGQGQFIDMDLVINKEALRSAVQVISLQNYSQTLQFRKQVVSSSACAKAENKKFCMEVFLELLSQKLAYSAVLFINYELLQDFFFEVPRNLDVQMYNLYRNEAGKVAKTFANQNPKIKAHLALLERKERLENVMERLARIVRAQNLAESYKNNWEYK</sequence>
<evidence type="ECO:0000256" key="5">
    <source>
        <dbReference type="ARBA" id="ARBA00048040"/>
    </source>
</evidence>